<feature type="signal peptide" evidence="1">
    <location>
        <begin position="1"/>
        <end position="24"/>
    </location>
</feature>
<evidence type="ECO:0008006" key="4">
    <source>
        <dbReference type="Google" id="ProtNLM"/>
    </source>
</evidence>
<gene>
    <name evidence="2" type="ORF">SNE40_013863</name>
</gene>
<comment type="caution">
    <text evidence="2">The sequence shown here is derived from an EMBL/GenBank/DDBJ whole genome shotgun (WGS) entry which is preliminary data.</text>
</comment>
<evidence type="ECO:0000313" key="2">
    <source>
        <dbReference type="EMBL" id="KAK6175391.1"/>
    </source>
</evidence>
<organism evidence="2 3">
    <name type="scientific">Patella caerulea</name>
    <name type="common">Rayed Mediterranean limpet</name>
    <dbReference type="NCBI Taxonomy" id="87958"/>
    <lineage>
        <taxon>Eukaryota</taxon>
        <taxon>Metazoa</taxon>
        <taxon>Spiralia</taxon>
        <taxon>Lophotrochozoa</taxon>
        <taxon>Mollusca</taxon>
        <taxon>Gastropoda</taxon>
        <taxon>Patellogastropoda</taxon>
        <taxon>Patelloidea</taxon>
        <taxon>Patellidae</taxon>
        <taxon>Patella</taxon>
    </lineage>
</organism>
<evidence type="ECO:0000256" key="1">
    <source>
        <dbReference type="SAM" id="SignalP"/>
    </source>
</evidence>
<dbReference type="EMBL" id="JAZGQO010000010">
    <property type="protein sequence ID" value="KAK6175391.1"/>
    <property type="molecule type" value="Genomic_DNA"/>
</dbReference>
<dbReference type="Proteomes" id="UP001347796">
    <property type="component" value="Unassembled WGS sequence"/>
</dbReference>
<proteinExistence type="predicted"/>
<reference evidence="2 3" key="1">
    <citation type="submission" date="2024-01" db="EMBL/GenBank/DDBJ databases">
        <title>The genome of the rayed Mediterranean limpet Patella caerulea (Linnaeus, 1758).</title>
        <authorList>
            <person name="Anh-Thu Weber A."/>
            <person name="Halstead-Nussloch G."/>
        </authorList>
    </citation>
    <scope>NUCLEOTIDE SEQUENCE [LARGE SCALE GENOMIC DNA]</scope>
    <source>
        <strain evidence="2">AATW-2023a</strain>
        <tissue evidence="2">Whole specimen</tissue>
    </source>
</reference>
<name>A0AAN8PPJ0_PATCE</name>
<evidence type="ECO:0000313" key="3">
    <source>
        <dbReference type="Proteomes" id="UP001347796"/>
    </source>
</evidence>
<keyword evidence="3" id="KW-1185">Reference proteome</keyword>
<sequence length="70" mass="7467">MAELRKKLCVAAICLCFVLSLVKAASLSSTSFTNTITKTKTGTYASQSVLLRAFCSFYASLGITLNFCTG</sequence>
<accession>A0AAN8PPJ0</accession>
<feature type="chain" id="PRO_5042815566" description="CASP-like protein" evidence="1">
    <location>
        <begin position="25"/>
        <end position="70"/>
    </location>
</feature>
<keyword evidence="1" id="KW-0732">Signal</keyword>
<protein>
    <recommendedName>
        <fullName evidence="4">CASP-like protein</fullName>
    </recommendedName>
</protein>
<dbReference type="AlphaFoldDB" id="A0AAN8PPJ0"/>